<evidence type="ECO:0000256" key="7">
    <source>
        <dbReference type="ARBA" id="ARBA00023242"/>
    </source>
</evidence>
<dbReference type="GO" id="GO:0016235">
    <property type="term" value="C:aggresome"/>
    <property type="evidence" value="ECO:0007669"/>
    <property type="project" value="TreeGrafter"/>
</dbReference>
<dbReference type="GO" id="GO:0005080">
    <property type="term" value="F:protein kinase C binding"/>
    <property type="evidence" value="ECO:0007669"/>
    <property type="project" value="TreeGrafter"/>
</dbReference>
<dbReference type="PROSITE" id="PS51745">
    <property type="entry name" value="PB1"/>
    <property type="match status" value="1"/>
</dbReference>
<dbReference type="InterPro" id="IPR052260">
    <property type="entry name" value="Autophagy_Rcpt_SigReg"/>
</dbReference>
<dbReference type="Proteomes" id="UP001487740">
    <property type="component" value="Unassembled WGS sequence"/>
</dbReference>
<dbReference type="Gene3D" id="1.10.8.10">
    <property type="entry name" value="DNA helicase RuvA subunit, C-terminal domain"/>
    <property type="match status" value="1"/>
</dbReference>
<protein>
    <recommendedName>
        <fullName evidence="14">Sequestosome-1</fullName>
    </recommendedName>
</protein>
<dbReference type="GO" id="GO:0035973">
    <property type="term" value="P:aggrephagy"/>
    <property type="evidence" value="ECO:0007669"/>
    <property type="project" value="TreeGrafter"/>
</dbReference>
<evidence type="ECO:0000256" key="3">
    <source>
        <dbReference type="ARBA" id="ARBA00022490"/>
    </source>
</evidence>
<keyword evidence="6" id="KW-0862">Zinc</keyword>
<dbReference type="InterPro" id="IPR043145">
    <property type="entry name" value="Znf_ZZ_sf"/>
</dbReference>
<dbReference type="PROSITE" id="PS01357">
    <property type="entry name" value="ZF_ZZ_1"/>
    <property type="match status" value="1"/>
</dbReference>
<dbReference type="CDD" id="cd14320">
    <property type="entry name" value="UBA_SQSTM"/>
    <property type="match status" value="1"/>
</dbReference>
<dbReference type="GO" id="GO:0070530">
    <property type="term" value="F:K63-linked polyubiquitin modification-dependent protein binding"/>
    <property type="evidence" value="ECO:0007669"/>
    <property type="project" value="TreeGrafter"/>
</dbReference>
<evidence type="ECO:0000313" key="12">
    <source>
        <dbReference type="EMBL" id="KAK8396266.1"/>
    </source>
</evidence>
<dbReference type="SUPFAM" id="SSF46934">
    <property type="entry name" value="UBA-like"/>
    <property type="match status" value="1"/>
</dbReference>
<dbReference type="PANTHER" id="PTHR15090">
    <property type="entry name" value="SEQUESTOSOME 1-RELATED"/>
    <property type="match status" value="1"/>
</dbReference>
<evidence type="ECO:0000313" key="13">
    <source>
        <dbReference type="Proteomes" id="UP001487740"/>
    </source>
</evidence>
<dbReference type="InterPro" id="IPR009060">
    <property type="entry name" value="UBA-like_sf"/>
</dbReference>
<dbReference type="GO" id="GO:0044753">
    <property type="term" value="C:amphisome"/>
    <property type="evidence" value="ECO:0007669"/>
    <property type="project" value="TreeGrafter"/>
</dbReference>
<evidence type="ECO:0000256" key="2">
    <source>
        <dbReference type="ARBA" id="ARBA00004496"/>
    </source>
</evidence>
<name>A0AAW0U9R2_SCYPA</name>
<feature type="domain" description="PB1" evidence="11">
    <location>
        <begin position="6"/>
        <end position="96"/>
    </location>
</feature>
<evidence type="ECO:0000256" key="4">
    <source>
        <dbReference type="ARBA" id="ARBA00022723"/>
    </source>
</evidence>
<dbReference type="GO" id="GO:0000423">
    <property type="term" value="P:mitophagy"/>
    <property type="evidence" value="ECO:0007669"/>
    <property type="project" value="TreeGrafter"/>
</dbReference>
<dbReference type="EMBL" id="JARAKH010000016">
    <property type="protein sequence ID" value="KAK8396263.1"/>
    <property type="molecule type" value="Genomic_DNA"/>
</dbReference>
<evidence type="ECO:0000256" key="9">
    <source>
        <dbReference type="SAM" id="MobiDB-lite"/>
    </source>
</evidence>
<dbReference type="InterPro" id="IPR000270">
    <property type="entry name" value="PB1_dom"/>
</dbReference>
<keyword evidence="5 8" id="KW-0863">Zinc-finger</keyword>
<dbReference type="Pfam" id="PF00564">
    <property type="entry name" value="PB1"/>
    <property type="match status" value="1"/>
</dbReference>
<dbReference type="EMBL" id="JARAKH010000016">
    <property type="protein sequence ID" value="KAK8396262.1"/>
    <property type="molecule type" value="Genomic_DNA"/>
</dbReference>
<evidence type="ECO:0000259" key="11">
    <source>
        <dbReference type="PROSITE" id="PS51745"/>
    </source>
</evidence>
<keyword evidence="3" id="KW-0963">Cytoplasm</keyword>
<dbReference type="EMBL" id="JARAKH010000016">
    <property type="protein sequence ID" value="KAK8396264.1"/>
    <property type="molecule type" value="Genomic_DNA"/>
</dbReference>
<feature type="region of interest" description="Disordered" evidence="9">
    <location>
        <begin position="384"/>
        <end position="437"/>
    </location>
</feature>
<feature type="compositionally biased region" description="Low complexity" evidence="9">
    <location>
        <begin position="390"/>
        <end position="408"/>
    </location>
</feature>
<feature type="compositionally biased region" description="Low complexity" evidence="9">
    <location>
        <begin position="97"/>
        <end position="116"/>
    </location>
</feature>
<dbReference type="GO" id="GO:0005634">
    <property type="term" value="C:nucleus"/>
    <property type="evidence" value="ECO:0007669"/>
    <property type="project" value="UniProtKB-SubCell"/>
</dbReference>
<keyword evidence="7" id="KW-0539">Nucleus</keyword>
<evidence type="ECO:0000256" key="6">
    <source>
        <dbReference type="ARBA" id="ARBA00022833"/>
    </source>
</evidence>
<organism evidence="12 13">
    <name type="scientific">Scylla paramamosain</name>
    <name type="common">Mud crab</name>
    <dbReference type="NCBI Taxonomy" id="85552"/>
    <lineage>
        <taxon>Eukaryota</taxon>
        <taxon>Metazoa</taxon>
        <taxon>Ecdysozoa</taxon>
        <taxon>Arthropoda</taxon>
        <taxon>Crustacea</taxon>
        <taxon>Multicrustacea</taxon>
        <taxon>Malacostraca</taxon>
        <taxon>Eumalacostraca</taxon>
        <taxon>Eucarida</taxon>
        <taxon>Decapoda</taxon>
        <taxon>Pleocyemata</taxon>
        <taxon>Brachyura</taxon>
        <taxon>Eubrachyura</taxon>
        <taxon>Portunoidea</taxon>
        <taxon>Portunidae</taxon>
        <taxon>Portuninae</taxon>
        <taxon>Scylla</taxon>
    </lineage>
</organism>
<comment type="caution">
    <text evidence="12">The sequence shown here is derived from an EMBL/GenBank/DDBJ whole genome shotgun (WGS) entry which is preliminary data.</text>
</comment>
<dbReference type="PROSITE" id="PS50135">
    <property type="entry name" value="ZF_ZZ_2"/>
    <property type="match status" value="1"/>
</dbReference>
<accession>A0AAW0U9R2</accession>
<dbReference type="Pfam" id="PF00569">
    <property type="entry name" value="ZZ"/>
    <property type="match status" value="1"/>
</dbReference>
<dbReference type="Gene3D" id="3.10.20.90">
    <property type="entry name" value="Phosphatidylinositol 3-kinase Catalytic Subunit, Chain A, domain 1"/>
    <property type="match status" value="1"/>
</dbReference>
<evidence type="ECO:0000256" key="8">
    <source>
        <dbReference type="PROSITE-ProRule" id="PRU00228"/>
    </source>
</evidence>
<dbReference type="Gene3D" id="3.30.60.90">
    <property type="match status" value="1"/>
</dbReference>
<feature type="region of interest" description="Disordered" evidence="9">
    <location>
        <begin position="474"/>
        <end position="594"/>
    </location>
</feature>
<dbReference type="GO" id="GO:0008270">
    <property type="term" value="F:zinc ion binding"/>
    <property type="evidence" value="ECO:0007669"/>
    <property type="project" value="UniProtKB-KW"/>
</dbReference>
<dbReference type="CDD" id="cd02340">
    <property type="entry name" value="ZZ_NBR1_like"/>
    <property type="match status" value="1"/>
</dbReference>
<dbReference type="FunFam" id="3.10.20.90:FF:000320">
    <property type="entry name" value="Predicted protein"/>
    <property type="match status" value="1"/>
</dbReference>
<evidence type="ECO:0000256" key="5">
    <source>
        <dbReference type="ARBA" id="ARBA00022771"/>
    </source>
</evidence>
<feature type="region of interest" description="Disordered" evidence="9">
    <location>
        <begin position="327"/>
        <end position="355"/>
    </location>
</feature>
<evidence type="ECO:0000259" key="10">
    <source>
        <dbReference type="PROSITE" id="PS50135"/>
    </source>
</evidence>
<feature type="region of interest" description="Disordered" evidence="9">
    <location>
        <begin position="97"/>
        <end position="117"/>
    </location>
</feature>
<dbReference type="GO" id="GO:0007032">
    <property type="term" value="P:endosome organization"/>
    <property type="evidence" value="ECO:0007669"/>
    <property type="project" value="TreeGrafter"/>
</dbReference>
<feature type="compositionally biased region" description="Low complexity" evidence="9">
    <location>
        <begin position="492"/>
        <end position="503"/>
    </location>
</feature>
<dbReference type="SMART" id="SM00666">
    <property type="entry name" value="PB1"/>
    <property type="match status" value="1"/>
</dbReference>
<dbReference type="EMBL" id="JARAKH010000016">
    <property type="protein sequence ID" value="KAK8396266.1"/>
    <property type="molecule type" value="Genomic_DNA"/>
</dbReference>
<dbReference type="Pfam" id="PF16577">
    <property type="entry name" value="UBA_5"/>
    <property type="match status" value="1"/>
</dbReference>
<feature type="compositionally biased region" description="Polar residues" evidence="9">
    <location>
        <begin position="554"/>
        <end position="563"/>
    </location>
</feature>
<dbReference type="SUPFAM" id="SSF57850">
    <property type="entry name" value="RING/U-box"/>
    <property type="match status" value="1"/>
</dbReference>
<dbReference type="PANTHER" id="PTHR15090:SF0">
    <property type="entry name" value="SEQUESTOSOME-1"/>
    <property type="match status" value="1"/>
</dbReference>
<gene>
    <name evidence="12" type="ORF">O3P69_005360</name>
</gene>
<reference evidence="12 13" key="1">
    <citation type="submission" date="2023-03" db="EMBL/GenBank/DDBJ databases">
        <title>High-quality genome of Scylla paramamosain provides insights in environmental adaptation.</title>
        <authorList>
            <person name="Zhang L."/>
        </authorList>
    </citation>
    <scope>NUCLEOTIDE SEQUENCE [LARGE SCALE GENOMIC DNA]</scope>
    <source>
        <strain evidence="12">LZ_2023a</strain>
        <tissue evidence="12">Muscle</tissue>
    </source>
</reference>
<dbReference type="InterPro" id="IPR000433">
    <property type="entry name" value="Znf_ZZ"/>
</dbReference>
<dbReference type="InterPro" id="IPR053793">
    <property type="entry name" value="PB1-like"/>
</dbReference>
<sequence length="639" mass="66637">MPEEASMSFKVYLDLGGGKQEVRRFGLPETVATNYNVLREKICSIFGLSHQDALLSWKDAEGDSITISSDDELMEAVADSVSNSSVQLVRISVVEGNSRSQLGPSSPSGSQGNQQGDVHPGVTCDSCNGKVQGFRYKCVTCPDFDLCGACETKGQHKEHRMMRFPKPQDAGGPWFFWKESEDGPGHFSTHFGMHGKGGGGGFSSSTSFGGCGGAGGMRGGGGGGGGGGVVVGVVVEAGGELVVPVADTADGDTVVGTVEAGQTGGAEAGAGRNWAGCAQGQTMSSDCGGQQQQQQSSCGQSQQQQCQSSGGSPRDDHQCEAATCPFTGQEAEMPTPEQVAEEAKHMAEQMAQQAAQQAHHFASHYASDQLANVMRGIWTAWTGQQGQNGTTTSSSSSSSSHSHSSSTSGDAPKESTSAEQEKSKEARQSKEAPCSAGEEYLRSVGETVANILDPLGIDVEVAVEHNGIRQRCSLGENVASPTPASPAREPESSVASVASGGSVHMEVQTECPSGAQNKDLEVMDVSSPAPEASQSGGEQMEGQSGSPEPEDWTLVNQEASSEASAPVSDAAPHTEQGEKKVSYPDLTELTPHPDPKIQRALEHMSAMGYSNDGGWLTNLLEMKQGDINQVLDLLQPVNK</sequence>
<comment type="subcellular location">
    <subcellularLocation>
        <location evidence="2">Cytoplasm</location>
    </subcellularLocation>
    <subcellularLocation>
        <location evidence="1">Nucleus</location>
    </subcellularLocation>
</comment>
<dbReference type="SUPFAM" id="SSF54277">
    <property type="entry name" value="CAD &amp; PB1 domains"/>
    <property type="match status" value="1"/>
</dbReference>
<feature type="domain" description="ZZ-type" evidence="10">
    <location>
        <begin position="119"/>
        <end position="169"/>
    </location>
</feature>
<feature type="compositionally biased region" description="Basic and acidic residues" evidence="9">
    <location>
        <begin position="419"/>
        <end position="430"/>
    </location>
</feature>
<dbReference type="SMART" id="SM00291">
    <property type="entry name" value="ZnF_ZZ"/>
    <property type="match status" value="1"/>
</dbReference>
<proteinExistence type="predicted"/>
<evidence type="ECO:0008006" key="14">
    <source>
        <dbReference type="Google" id="ProtNLM"/>
    </source>
</evidence>
<evidence type="ECO:0000256" key="1">
    <source>
        <dbReference type="ARBA" id="ARBA00004123"/>
    </source>
</evidence>
<dbReference type="AlphaFoldDB" id="A0AAW0U9R2"/>
<feature type="compositionally biased region" description="Low complexity" evidence="9">
    <location>
        <begin position="531"/>
        <end position="547"/>
    </location>
</feature>
<keyword evidence="4" id="KW-0479">Metal-binding</keyword>
<dbReference type="FunFam" id="3.30.60.90:FF:000016">
    <property type="entry name" value="Refractory to sigma P"/>
    <property type="match status" value="1"/>
</dbReference>
<keyword evidence="13" id="KW-1185">Reference proteome</keyword>
<dbReference type="InterPro" id="IPR033741">
    <property type="entry name" value="SQSTM_UBA"/>
</dbReference>